<dbReference type="RefSeq" id="WP_327598304.1">
    <property type="nucleotide sequence ID" value="NZ_JAYXHS010000001.1"/>
</dbReference>
<name>A0ABU6K1L5_9RHOO</name>
<evidence type="ECO:0000313" key="2">
    <source>
        <dbReference type="Proteomes" id="UP001331561"/>
    </source>
</evidence>
<dbReference type="Gene3D" id="2.60.40.10">
    <property type="entry name" value="Immunoglobulins"/>
    <property type="match status" value="1"/>
</dbReference>
<dbReference type="Proteomes" id="UP001331561">
    <property type="component" value="Unassembled WGS sequence"/>
</dbReference>
<reference evidence="1 2" key="1">
    <citation type="submission" date="2024-01" db="EMBL/GenBank/DDBJ databases">
        <title>Uliginosibacterium soil sp. nov.</title>
        <authorList>
            <person name="Lv Y."/>
        </authorList>
    </citation>
    <scope>NUCLEOTIDE SEQUENCE [LARGE SCALE GENOMIC DNA]</scope>
    <source>
        <strain evidence="1 2">H3</strain>
    </source>
</reference>
<keyword evidence="2" id="KW-1185">Reference proteome</keyword>
<evidence type="ECO:0000313" key="1">
    <source>
        <dbReference type="EMBL" id="MEC5385346.1"/>
    </source>
</evidence>
<protein>
    <submittedName>
        <fullName evidence="1">Uncharacterized protein</fullName>
    </submittedName>
</protein>
<accession>A0ABU6K1L5</accession>
<gene>
    <name evidence="1" type="ORF">VVD49_06400</name>
</gene>
<proteinExistence type="predicted"/>
<dbReference type="EMBL" id="JAYXHS010000001">
    <property type="protein sequence ID" value="MEC5385346.1"/>
    <property type="molecule type" value="Genomic_DNA"/>
</dbReference>
<dbReference type="InterPro" id="IPR013783">
    <property type="entry name" value="Ig-like_fold"/>
</dbReference>
<comment type="caution">
    <text evidence="1">The sequence shown here is derived from an EMBL/GenBank/DDBJ whole genome shotgun (WGS) entry which is preliminary data.</text>
</comment>
<sequence>MAEFVIGKEISTDTPTIEVTVSRTAPLPVGRQRFRLVVVDDAGNVSKADELVVIVADQEAPTAVLGAPSVVASGASFNLDGSKSFDVGGGRVVQYQWTYVGPER</sequence>
<organism evidence="1 2">
    <name type="scientific">Uliginosibacterium silvisoli</name>
    <dbReference type="NCBI Taxonomy" id="3114758"/>
    <lineage>
        <taxon>Bacteria</taxon>
        <taxon>Pseudomonadati</taxon>
        <taxon>Pseudomonadota</taxon>
        <taxon>Betaproteobacteria</taxon>
        <taxon>Rhodocyclales</taxon>
        <taxon>Zoogloeaceae</taxon>
        <taxon>Uliginosibacterium</taxon>
    </lineage>
</organism>